<evidence type="ECO:0000313" key="15">
    <source>
        <dbReference type="Proteomes" id="UP001472677"/>
    </source>
</evidence>
<comment type="subcellular location">
    <subcellularLocation>
        <location evidence="2">Membrane</location>
    </subcellularLocation>
    <subcellularLocation>
        <location evidence="1">Nucleus</location>
    </subcellularLocation>
</comment>
<evidence type="ECO:0000256" key="2">
    <source>
        <dbReference type="ARBA" id="ARBA00004370"/>
    </source>
</evidence>
<dbReference type="SUPFAM" id="SSF47928">
    <property type="entry name" value="N-terminal domain of the delta subunit of the F1F0-ATP synthase"/>
    <property type="match status" value="1"/>
</dbReference>
<keyword evidence="7" id="KW-0375">Hydrogen ion transport</keyword>
<dbReference type="Pfam" id="PF03638">
    <property type="entry name" value="TCR"/>
    <property type="match status" value="2"/>
</dbReference>
<dbReference type="PANTHER" id="PTHR46159">
    <property type="entry name" value="PROTEIN TESMIN/TSO1-LIKE CXC 2"/>
    <property type="match status" value="1"/>
</dbReference>
<evidence type="ECO:0000256" key="11">
    <source>
        <dbReference type="ARBA" id="ARBA00023310"/>
    </source>
</evidence>
<dbReference type="InterPro" id="IPR044522">
    <property type="entry name" value="TSO1-like"/>
</dbReference>
<evidence type="ECO:0000259" key="13">
    <source>
        <dbReference type="PROSITE" id="PS51634"/>
    </source>
</evidence>
<dbReference type="PROSITE" id="PS51634">
    <property type="entry name" value="CRC"/>
    <property type="match status" value="1"/>
</dbReference>
<feature type="domain" description="CRC" evidence="13">
    <location>
        <begin position="446"/>
        <end position="571"/>
    </location>
</feature>
<keyword evidence="11" id="KW-0066">ATP synthesis</keyword>
<dbReference type="Proteomes" id="UP001472677">
    <property type="component" value="Unassembled WGS sequence"/>
</dbReference>
<evidence type="ECO:0000256" key="1">
    <source>
        <dbReference type="ARBA" id="ARBA00004123"/>
    </source>
</evidence>
<evidence type="ECO:0000256" key="7">
    <source>
        <dbReference type="ARBA" id="ARBA00022781"/>
    </source>
</evidence>
<organism evidence="14 15">
    <name type="scientific">Hibiscus sabdariffa</name>
    <name type="common">roselle</name>
    <dbReference type="NCBI Taxonomy" id="183260"/>
    <lineage>
        <taxon>Eukaryota</taxon>
        <taxon>Viridiplantae</taxon>
        <taxon>Streptophyta</taxon>
        <taxon>Embryophyta</taxon>
        <taxon>Tracheophyta</taxon>
        <taxon>Spermatophyta</taxon>
        <taxon>Magnoliopsida</taxon>
        <taxon>eudicotyledons</taxon>
        <taxon>Gunneridae</taxon>
        <taxon>Pentapetalae</taxon>
        <taxon>rosids</taxon>
        <taxon>malvids</taxon>
        <taxon>Malvales</taxon>
        <taxon>Malvaceae</taxon>
        <taxon>Malvoideae</taxon>
        <taxon>Hibiscus</taxon>
    </lineage>
</organism>
<evidence type="ECO:0000256" key="8">
    <source>
        <dbReference type="ARBA" id="ARBA00023065"/>
    </source>
</evidence>
<dbReference type="InterPro" id="IPR026015">
    <property type="entry name" value="ATP_synth_OSCP/delta_N_sf"/>
</dbReference>
<dbReference type="EMBL" id="JBBPBM010000038">
    <property type="protein sequence ID" value="KAK8527840.1"/>
    <property type="molecule type" value="Genomic_DNA"/>
</dbReference>
<sequence>MAMAARIRSSSPLFHRLLRSDLPSLSSNTPRSTIHQTLLCPQLSKNYSTASPEKGQKIKVPLALFGGAGNYASALYLAAAKGNALDKVEHELLDLVQASKNSQSFSQFTKDLSVPAETRVKAINQICGEAKFSDLTKNFLVILAENGRLRHIESIAKRFVELTMAHRGEVKVIVTTVMPLPPQEEKELKETLVEIIGQGKQVKVEQKIDPNILGGLVVEFGQKVFDLSIKTRAQQMERFLRCTGAAALLRNSHGCVIDGISKNGVFSYLDVANASSIRMGVESARNLGLQSRSFLQDHKQLSLSYKQTVSMKIFLSLGSILDGISWSSSNDCDQSEEEAIVQNQANDGGVQTSLAEISNDESLDRMLEFSSENMWSQVDSDEFLEHQTMLTQVLQSNNDHVTQNMETRQDVSCFNQLSTPCQQVVESKYSSERKRKNETYTYKIDSCKLCNCKRSNCLKLYCECFAAGIYCEDCCACENCLNKPDYDELVHDSRKKIETRNPIAFAPPIVKPSSDSLTISGDGNTKILSARHKRGCKCKRSKCLKKYCECYRAKVGCSDGCHCENCDNSFGKKSEQRFQRVEKWKNQYHEMPNTAEVMSDSINVVTSNQLSPILEELTDVNHLTVSTHGQPRVVPSLTSHDMRGIQNISQAEPKQGTNLHWWYSALNSKQPWPRSNVSGELHSFDDIYELMEDGFPDLPMGNSNPTNTVKSTSPNQKRNSPPKFPSSEFGSNFPPGLPTARKLVLPTNQAENDHQGSKHNQ</sequence>
<comment type="similarity">
    <text evidence="4">Belongs to the lin-54 family.</text>
</comment>
<accession>A0ABR2D262</accession>
<dbReference type="PANTHER" id="PTHR46159:SF18">
    <property type="entry name" value="CRC DOMAIN-CONTAINING PROTEIN"/>
    <property type="match status" value="1"/>
</dbReference>
<feature type="compositionally biased region" description="Polar residues" evidence="12">
    <location>
        <begin position="701"/>
        <end position="719"/>
    </location>
</feature>
<evidence type="ECO:0000256" key="3">
    <source>
        <dbReference type="ARBA" id="ARBA00007046"/>
    </source>
</evidence>
<feature type="compositionally biased region" description="Basic and acidic residues" evidence="12">
    <location>
        <begin position="751"/>
        <end position="761"/>
    </location>
</feature>
<name>A0ABR2D262_9ROSI</name>
<comment type="subunit">
    <text evidence="5">F-type ATPases have 2 components, CF(1) - the catalytic core - and CF(0) - the membrane proton channel. CF(1) has five subunits: alpha(3), beta(3), gamma(1), delta(1), epsilon(1). CF(0) has three main subunits: a, b and c.</text>
</comment>
<gene>
    <name evidence="14" type="ORF">V6N12_055039</name>
</gene>
<dbReference type="HAMAP" id="MF_01416">
    <property type="entry name" value="ATP_synth_delta_bact"/>
    <property type="match status" value="1"/>
</dbReference>
<comment type="similarity">
    <text evidence="3">Belongs to the ATPase delta chain family.</text>
</comment>
<comment type="caution">
    <text evidence="14">The sequence shown here is derived from an EMBL/GenBank/DDBJ whole genome shotgun (WGS) entry which is preliminary data.</text>
</comment>
<keyword evidence="15" id="KW-1185">Reference proteome</keyword>
<keyword evidence="8" id="KW-0406">Ion transport</keyword>
<evidence type="ECO:0000256" key="9">
    <source>
        <dbReference type="ARBA" id="ARBA00023136"/>
    </source>
</evidence>
<feature type="region of interest" description="Disordered" evidence="12">
    <location>
        <begin position="695"/>
        <end position="761"/>
    </location>
</feature>
<dbReference type="InterPro" id="IPR000711">
    <property type="entry name" value="ATPase_OSCP/dsu"/>
</dbReference>
<dbReference type="Gene3D" id="1.10.520.20">
    <property type="entry name" value="N-terminal domain of the delta subunit of the F1F0-ATP synthase"/>
    <property type="match status" value="1"/>
</dbReference>
<dbReference type="PROSITE" id="PS00389">
    <property type="entry name" value="ATPASE_DELTA"/>
    <property type="match status" value="1"/>
</dbReference>
<keyword evidence="10" id="KW-0539">Nucleus</keyword>
<evidence type="ECO:0000256" key="10">
    <source>
        <dbReference type="ARBA" id="ARBA00023242"/>
    </source>
</evidence>
<dbReference type="InterPro" id="IPR020781">
    <property type="entry name" value="ATPase_OSCP/d_CS"/>
</dbReference>
<dbReference type="InterPro" id="IPR005172">
    <property type="entry name" value="CRC"/>
</dbReference>
<evidence type="ECO:0000256" key="5">
    <source>
        <dbReference type="ARBA" id="ARBA00011648"/>
    </source>
</evidence>
<evidence type="ECO:0000256" key="12">
    <source>
        <dbReference type="SAM" id="MobiDB-lite"/>
    </source>
</evidence>
<dbReference type="NCBIfam" id="TIGR01145">
    <property type="entry name" value="ATP_synt_delta"/>
    <property type="match status" value="1"/>
</dbReference>
<evidence type="ECO:0000256" key="6">
    <source>
        <dbReference type="ARBA" id="ARBA00022448"/>
    </source>
</evidence>
<protein>
    <recommendedName>
        <fullName evidence="13">CRC domain-containing protein</fullName>
    </recommendedName>
</protein>
<evidence type="ECO:0000256" key="4">
    <source>
        <dbReference type="ARBA" id="ARBA00007267"/>
    </source>
</evidence>
<dbReference type="InterPro" id="IPR033467">
    <property type="entry name" value="Tesmin/TSO1-like_CXC"/>
</dbReference>
<keyword evidence="6" id="KW-0813">Transport</keyword>
<dbReference type="Pfam" id="PF00213">
    <property type="entry name" value="OSCP"/>
    <property type="match status" value="1"/>
</dbReference>
<dbReference type="SMART" id="SM01114">
    <property type="entry name" value="CXC"/>
    <property type="match status" value="2"/>
</dbReference>
<proteinExistence type="inferred from homology"/>
<evidence type="ECO:0000313" key="14">
    <source>
        <dbReference type="EMBL" id="KAK8527840.1"/>
    </source>
</evidence>
<keyword evidence="9" id="KW-0472">Membrane</keyword>
<reference evidence="14 15" key="1">
    <citation type="journal article" date="2024" name="G3 (Bethesda)">
        <title>Genome assembly of Hibiscus sabdariffa L. provides insights into metabolisms of medicinal natural products.</title>
        <authorList>
            <person name="Kim T."/>
        </authorList>
    </citation>
    <scope>NUCLEOTIDE SEQUENCE [LARGE SCALE GENOMIC DNA]</scope>
    <source>
        <strain evidence="14">TK-2024</strain>
        <tissue evidence="14">Old leaves</tissue>
    </source>
</reference>
<dbReference type="PRINTS" id="PR00125">
    <property type="entry name" value="ATPASEDELTA"/>
</dbReference>